<dbReference type="EMBL" id="FXAH01000001">
    <property type="protein sequence ID" value="SME93713.1"/>
    <property type="molecule type" value="Genomic_DNA"/>
</dbReference>
<dbReference type="InterPro" id="IPR010987">
    <property type="entry name" value="Glutathione-S-Trfase_C-like"/>
</dbReference>
<proteinExistence type="predicted"/>
<dbReference type="GO" id="GO:0016740">
    <property type="term" value="F:transferase activity"/>
    <property type="evidence" value="ECO:0007669"/>
    <property type="project" value="UniProtKB-KW"/>
</dbReference>
<gene>
    <name evidence="3" type="ORF">SAMN06295900_101138</name>
</gene>
<dbReference type="Gene3D" id="3.40.30.10">
    <property type="entry name" value="Glutaredoxin"/>
    <property type="match status" value="1"/>
</dbReference>
<evidence type="ECO:0000259" key="1">
    <source>
        <dbReference type="PROSITE" id="PS50404"/>
    </source>
</evidence>
<dbReference type="STRING" id="28094.SAMN06295900_101138"/>
<dbReference type="InterPro" id="IPR036282">
    <property type="entry name" value="Glutathione-S-Trfase_C_sf"/>
</dbReference>
<dbReference type="SUPFAM" id="SSF47616">
    <property type="entry name" value="GST C-terminal domain-like"/>
    <property type="match status" value="1"/>
</dbReference>
<dbReference type="PROSITE" id="PS50405">
    <property type="entry name" value="GST_CTER"/>
    <property type="match status" value="1"/>
</dbReference>
<dbReference type="PANTHER" id="PTHR43968:SF6">
    <property type="entry name" value="GLUTATHIONE S-TRANSFERASE OMEGA"/>
    <property type="match status" value="1"/>
</dbReference>
<dbReference type="Proteomes" id="UP000192911">
    <property type="component" value="Unassembled WGS sequence"/>
</dbReference>
<evidence type="ECO:0000313" key="3">
    <source>
        <dbReference type="EMBL" id="SME93713.1"/>
    </source>
</evidence>
<dbReference type="SFLD" id="SFLDG00358">
    <property type="entry name" value="Main_(cytGST)"/>
    <property type="match status" value="1"/>
</dbReference>
<dbReference type="InterPro" id="IPR036249">
    <property type="entry name" value="Thioredoxin-like_sf"/>
</dbReference>
<feature type="domain" description="GST C-terminal" evidence="2">
    <location>
        <begin position="107"/>
        <end position="226"/>
    </location>
</feature>
<dbReference type="PROSITE" id="PS50404">
    <property type="entry name" value="GST_NTER"/>
    <property type="match status" value="1"/>
</dbReference>
<dbReference type="Pfam" id="PF13410">
    <property type="entry name" value="GST_C_2"/>
    <property type="match status" value="1"/>
</dbReference>
<dbReference type="CDD" id="cd03049">
    <property type="entry name" value="GST_N_3"/>
    <property type="match status" value="1"/>
</dbReference>
<accession>A0A1X7CBS6</accession>
<dbReference type="PANTHER" id="PTHR43968">
    <property type="match status" value="1"/>
</dbReference>
<evidence type="ECO:0000313" key="4">
    <source>
        <dbReference type="Proteomes" id="UP000192911"/>
    </source>
</evidence>
<dbReference type="Pfam" id="PF13409">
    <property type="entry name" value="GST_N_2"/>
    <property type="match status" value="1"/>
</dbReference>
<keyword evidence="3" id="KW-0808">Transferase</keyword>
<sequence length="226" mass="25442">MGGLSAIMIVGNVYSSSHFREKQMIKLIGSLASPFVRKARIVLAEKKIDYQLVLEDVWSPETTIHTFNPIGKVPCLVMEDGEAVFDSRVICEYVDTLSPVGRLIPQSGRERVEVRCWEALADGVLDAAVLIRLETTQRGQEERSERWVARQQRKIDEGLDAMSQGLAGKPWCSNNHMSLADVAVGCALGYLDFRMPDLNWREKHVNLDKHFAKLSQRQSFLDTIPA</sequence>
<dbReference type="InterPro" id="IPR040079">
    <property type="entry name" value="Glutathione_S-Trfase"/>
</dbReference>
<dbReference type="CDD" id="cd03205">
    <property type="entry name" value="GST_C_6"/>
    <property type="match status" value="1"/>
</dbReference>
<keyword evidence="4" id="KW-1185">Reference proteome</keyword>
<dbReference type="InterPro" id="IPR050983">
    <property type="entry name" value="GST_Omega/HSP26"/>
</dbReference>
<dbReference type="Gene3D" id="1.20.1050.10">
    <property type="match status" value="1"/>
</dbReference>
<reference evidence="4" key="1">
    <citation type="submission" date="2017-04" db="EMBL/GenBank/DDBJ databases">
        <authorList>
            <person name="Varghese N."/>
            <person name="Submissions S."/>
        </authorList>
    </citation>
    <scope>NUCLEOTIDE SEQUENCE [LARGE SCALE GENOMIC DNA]</scope>
    <source>
        <strain evidence="4">Ballard 720</strain>
    </source>
</reference>
<evidence type="ECO:0000259" key="2">
    <source>
        <dbReference type="PROSITE" id="PS50405"/>
    </source>
</evidence>
<feature type="domain" description="GST N-terminal" evidence="1">
    <location>
        <begin position="23"/>
        <end position="102"/>
    </location>
</feature>
<dbReference type="InterPro" id="IPR004045">
    <property type="entry name" value="Glutathione_S-Trfase_N"/>
</dbReference>
<protein>
    <submittedName>
        <fullName evidence="3">Glutathione S-transferase</fullName>
    </submittedName>
</protein>
<dbReference type="GO" id="GO:0005737">
    <property type="term" value="C:cytoplasm"/>
    <property type="evidence" value="ECO:0007669"/>
    <property type="project" value="TreeGrafter"/>
</dbReference>
<dbReference type="AlphaFoldDB" id="A0A1X7CBS6"/>
<name>A0A1X7CBS6_TRICW</name>
<dbReference type="SFLD" id="SFLDS00019">
    <property type="entry name" value="Glutathione_Transferase_(cytos"/>
    <property type="match status" value="1"/>
</dbReference>
<organism evidence="3 4">
    <name type="scientific">Trinickia caryophylli</name>
    <name type="common">Paraburkholderia caryophylli</name>
    <dbReference type="NCBI Taxonomy" id="28094"/>
    <lineage>
        <taxon>Bacteria</taxon>
        <taxon>Pseudomonadati</taxon>
        <taxon>Pseudomonadota</taxon>
        <taxon>Betaproteobacteria</taxon>
        <taxon>Burkholderiales</taxon>
        <taxon>Burkholderiaceae</taxon>
        <taxon>Trinickia</taxon>
    </lineage>
</organism>
<dbReference type="SUPFAM" id="SSF52833">
    <property type="entry name" value="Thioredoxin-like"/>
    <property type="match status" value="1"/>
</dbReference>